<feature type="binding site" evidence="2">
    <location>
        <position position="63"/>
    </location>
    <ligand>
        <name>Mg(2+)</name>
        <dbReference type="ChEBI" id="CHEBI:18420"/>
        <label>2</label>
    </ligand>
</feature>
<accession>A0A318D6S7</accession>
<feature type="binding site" evidence="2">
    <location>
        <position position="232"/>
    </location>
    <ligand>
        <name>ATP</name>
        <dbReference type="ChEBI" id="CHEBI:30616"/>
    </ligand>
</feature>
<dbReference type="InterPro" id="IPR006283">
    <property type="entry name" value="ThiL-like"/>
</dbReference>
<comment type="catalytic activity">
    <reaction evidence="2">
        <text>thiamine phosphate + ATP = thiamine diphosphate + ADP</text>
        <dbReference type="Rhea" id="RHEA:15913"/>
        <dbReference type="ChEBI" id="CHEBI:30616"/>
        <dbReference type="ChEBI" id="CHEBI:37575"/>
        <dbReference type="ChEBI" id="CHEBI:58937"/>
        <dbReference type="ChEBI" id="CHEBI:456216"/>
        <dbReference type="EC" id="2.7.4.16"/>
    </reaction>
</comment>
<keyword evidence="6" id="KW-1185">Reference proteome</keyword>
<dbReference type="Pfam" id="PF00586">
    <property type="entry name" value="AIRS"/>
    <property type="match status" value="1"/>
</dbReference>
<protein>
    <recommendedName>
        <fullName evidence="2">Thiamine-monophosphate kinase</fullName>
        <shortName evidence="2">TMP kinase</shortName>
        <shortName evidence="2">Thiamine-phosphate kinase</shortName>
        <ecNumber evidence="2">2.7.4.16</ecNumber>
    </recommendedName>
</protein>
<sequence>MAEFDLIERYFTFEYDFSEDSKDTSANSPSAESSKKPHVVKGIGDDCAIFEIPSKYQLVTSTDTLVDGVHFFSDLQPELIAHKALAANVSDLAAMGARPLAFTLSISLPDVSEEWLEGFSTGIKRASETFNIPLVGGDTTQGPLNINITAYGTVKKGRLLERDKAQLGDDIWVTGHLGEAAAALELNQKALENKETLSTSEQVLWDALTKPKPPLKFARKLTKLSSCGLDISDGLAADVGHILKKSRCGATLNVELLPVSDALKTVVGSEQAPQYALNGGDDYQLCFTAPQNNRDKINKLAARQGVKASRIGTITDNGLKVLLHGKPFKSERKSWQHFNSDN</sequence>
<comment type="function">
    <text evidence="2">Catalyzes the ATP-dependent phosphorylation of thiamine-monophosphate (TMP) to form thiamine-pyrophosphate (TPP), the active form of vitamin B1.</text>
</comment>
<dbReference type="EMBL" id="QICH01000002">
    <property type="protein sequence ID" value="PXF63468.1"/>
    <property type="molecule type" value="Genomic_DNA"/>
</dbReference>
<feature type="binding site" evidence="2">
    <location>
        <position position="46"/>
    </location>
    <ligand>
        <name>Mg(2+)</name>
        <dbReference type="ChEBI" id="CHEBI:18420"/>
        <label>3</label>
    </ligand>
</feature>
<feature type="domain" description="PurM-like N-terminal" evidence="3">
    <location>
        <begin position="44"/>
        <end position="154"/>
    </location>
</feature>
<dbReference type="PANTHER" id="PTHR30270">
    <property type="entry name" value="THIAMINE-MONOPHOSPHATE KINASE"/>
    <property type="match status" value="1"/>
</dbReference>
<dbReference type="GO" id="GO:0000287">
    <property type="term" value="F:magnesium ion binding"/>
    <property type="evidence" value="ECO:0007669"/>
    <property type="project" value="UniProtKB-UniRule"/>
</dbReference>
<dbReference type="OrthoDB" id="9802811at2"/>
<dbReference type="GO" id="GO:0005524">
    <property type="term" value="F:ATP binding"/>
    <property type="evidence" value="ECO:0007669"/>
    <property type="project" value="UniProtKB-UniRule"/>
</dbReference>
<organism evidence="5 6">
    <name type="scientific">Kangiella spongicola</name>
    <dbReference type="NCBI Taxonomy" id="796379"/>
    <lineage>
        <taxon>Bacteria</taxon>
        <taxon>Pseudomonadati</taxon>
        <taxon>Pseudomonadota</taxon>
        <taxon>Gammaproteobacteria</taxon>
        <taxon>Kangiellales</taxon>
        <taxon>Kangiellaceae</taxon>
        <taxon>Kangiella</taxon>
    </lineage>
</organism>
<feature type="binding site" evidence="2">
    <location>
        <position position="91"/>
    </location>
    <ligand>
        <name>Mg(2+)</name>
        <dbReference type="ChEBI" id="CHEBI:18420"/>
        <label>2</label>
    </ligand>
</feature>
<dbReference type="SUPFAM" id="SSF55326">
    <property type="entry name" value="PurM N-terminal domain-like"/>
    <property type="match status" value="1"/>
</dbReference>
<dbReference type="GO" id="GO:0009228">
    <property type="term" value="P:thiamine biosynthetic process"/>
    <property type="evidence" value="ECO:0007669"/>
    <property type="project" value="UniProtKB-KW"/>
</dbReference>
<dbReference type="NCBIfam" id="TIGR01379">
    <property type="entry name" value="thiL"/>
    <property type="match status" value="1"/>
</dbReference>
<feature type="binding site" evidence="2">
    <location>
        <position position="62"/>
    </location>
    <ligand>
        <name>Mg(2+)</name>
        <dbReference type="ChEBI" id="CHEBI:18420"/>
        <label>1</label>
    </ligand>
</feature>
<comment type="miscellaneous">
    <text evidence="2">Reaction mechanism of ThiL seems to utilize a direct, inline transfer of the gamma-phosphate of ATP to TMP rather than a phosphorylated enzyme intermediate.</text>
</comment>
<keyword evidence="2" id="KW-0479">Metal-binding</keyword>
<dbReference type="CDD" id="cd02194">
    <property type="entry name" value="ThiL"/>
    <property type="match status" value="1"/>
</dbReference>
<dbReference type="GO" id="GO:0009229">
    <property type="term" value="P:thiamine diphosphate biosynthetic process"/>
    <property type="evidence" value="ECO:0007669"/>
    <property type="project" value="UniProtKB-UniRule"/>
</dbReference>
<dbReference type="InterPro" id="IPR036921">
    <property type="entry name" value="PurM-like_N_sf"/>
</dbReference>
<evidence type="ECO:0000259" key="3">
    <source>
        <dbReference type="Pfam" id="PF00586"/>
    </source>
</evidence>
<feature type="binding site" evidence="2">
    <location>
        <position position="230"/>
    </location>
    <ligand>
        <name>Mg(2+)</name>
        <dbReference type="ChEBI" id="CHEBI:18420"/>
        <label>3</label>
    </ligand>
</feature>
<gene>
    <name evidence="2 5" type="primary">thiL</name>
    <name evidence="5" type="ORF">DL796_08570</name>
</gene>
<feature type="binding site" evidence="2">
    <location>
        <position position="335"/>
    </location>
    <ligand>
        <name>substrate</name>
    </ligand>
</feature>
<comment type="caution">
    <text evidence="2">Lacks conserved residue(s) required for the propagation of feature annotation.</text>
</comment>
<dbReference type="AlphaFoldDB" id="A0A318D6S7"/>
<feature type="binding site" evidence="2">
    <location>
        <position position="91"/>
    </location>
    <ligand>
        <name>Mg(2+)</name>
        <dbReference type="ChEBI" id="CHEBI:18420"/>
        <label>3</label>
    </ligand>
</feature>
<dbReference type="InterPro" id="IPR016188">
    <property type="entry name" value="PurM-like_N"/>
</dbReference>
<comment type="pathway">
    <text evidence="2">Cofactor biosynthesis; thiamine diphosphate biosynthesis; thiamine diphosphate from thiamine phosphate: step 1/1.</text>
</comment>
<evidence type="ECO:0000256" key="2">
    <source>
        <dbReference type="HAMAP-Rule" id="MF_02128"/>
    </source>
</evidence>
<feature type="binding site" evidence="2">
    <location>
        <position position="91"/>
    </location>
    <ligand>
        <name>Mg(2+)</name>
        <dbReference type="ChEBI" id="CHEBI:18420"/>
        <label>4</label>
    </ligand>
</feature>
<dbReference type="EC" id="2.7.4.16" evidence="2"/>
<dbReference type="Gene3D" id="3.30.1330.10">
    <property type="entry name" value="PurM-like, N-terminal domain"/>
    <property type="match status" value="1"/>
</dbReference>
<dbReference type="Pfam" id="PF02769">
    <property type="entry name" value="AIRS_C"/>
    <property type="match status" value="1"/>
</dbReference>
<dbReference type="Gene3D" id="3.90.650.10">
    <property type="entry name" value="PurM-like C-terminal domain"/>
    <property type="match status" value="1"/>
</dbReference>
<comment type="similarity">
    <text evidence="2">Belongs to the thiamine-monophosphate kinase family.</text>
</comment>
<keyword evidence="2" id="KW-0067">ATP-binding</keyword>
<dbReference type="PANTHER" id="PTHR30270:SF0">
    <property type="entry name" value="THIAMINE-MONOPHOSPHATE KINASE"/>
    <property type="match status" value="1"/>
</dbReference>
<keyword evidence="1 2" id="KW-0784">Thiamine biosynthesis</keyword>
<keyword evidence="2 5" id="KW-0418">Kinase</keyword>
<feature type="binding site" evidence="2">
    <location>
        <position position="46"/>
    </location>
    <ligand>
        <name>Mg(2+)</name>
        <dbReference type="ChEBI" id="CHEBI:18420"/>
        <label>4</label>
    </ligand>
</feature>
<proteinExistence type="inferred from homology"/>
<keyword evidence="2" id="KW-0547">Nucleotide-binding</keyword>
<feature type="binding site" evidence="2">
    <location>
        <position position="281"/>
    </location>
    <ligand>
        <name>substrate</name>
    </ligand>
</feature>
<dbReference type="PIRSF" id="PIRSF005303">
    <property type="entry name" value="Thiam_monoph_kin"/>
    <property type="match status" value="1"/>
</dbReference>
<dbReference type="UniPathway" id="UPA00060">
    <property type="reaction ID" value="UER00142"/>
</dbReference>
<feature type="binding site" evidence="2">
    <location>
        <begin position="137"/>
        <end position="138"/>
    </location>
    <ligand>
        <name>ATP</name>
        <dbReference type="ChEBI" id="CHEBI:30616"/>
    </ligand>
</feature>
<feature type="binding site" evidence="2">
    <location>
        <position position="233"/>
    </location>
    <ligand>
        <name>Mg(2+)</name>
        <dbReference type="ChEBI" id="CHEBI:18420"/>
        <label>5</label>
    </ligand>
</feature>
<feature type="domain" description="PurM-like C-terminal" evidence="4">
    <location>
        <begin position="168"/>
        <end position="318"/>
    </location>
</feature>
<dbReference type="InterPro" id="IPR036676">
    <property type="entry name" value="PurM-like_C_sf"/>
</dbReference>
<feature type="binding site" evidence="2">
    <location>
        <position position="138"/>
    </location>
    <ligand>
        <name>Mg(2+)</name>
        <dbReference type="ChEBI" id="CHEBI:18420"/>
        <label>1</label>
    </ligand>
</feature>
<dbReference type="InterPro" id="IPR010918">
    <property type="entry name" value="PurM-like_C_dom"/>
</dbReference>
<feature type="binding site" evidence="2">
    <location>
        <position position="162"/>
    </location>
    <ligand>
        <name>ATP</name>
        <dbReference type="ChEBI" id="CHEBI:30616"/>
    </ligand>
</feature>
<dbReference type="RefSeq" id="WP_110201271.1">
    <property type="nucleotide sequence ID" value="NZ_QICH01000002.1"/>
</dbReference>
<dbReference type="Proteomes" id="UP000247689">
    <property type="component" value="Unassembled WGS sequence"/>
</dbReference>
<evidence type="ECO:0000313" key="5">
    <source>
        <dbReference type="EMBL" id="PXF63468.1"/>
    </source>
</evidence>
<keyword evidence="2" id="KW-0460">Magnesium</keyword>
<evidence type="ECO:0000313" key="6">
    <source>
        <dbReference type="Proteomes" id="UP000247689"/>
    </source>
</evidence>
<keyword evidence="2" id="KW-0808">Transferase</keyword>
<evidence type="ECO:0000259" key="4">
    <source>
        <dbReference type="Pfam" id="PF02769"/>
    </source>
</evidence>
<dbReference type="HAMAP" id="MF_02128">
    <property type="entry name" value="TMP_kinase"/>
    <property type="match status" value="1"/>
</dbReference>
<feature type="binding site" evidence="2">
    <location>
        <position position="63"/>
    </location>
    <ligand>
        <name>Mg(2+)</name>
        <dbReference type="ChEBI" id="CHEBI:18420"/>
        <label>1</label>
    </ligand>
</feature>
<comment type="caution">
    <text evidence="5">The sequence shown here is derived from an EMBL/GenBank/DDBJ whole genome shotgun (WGS) entry which is preliminary data.</text>
</comment>
<dbReference type="SUPFAM" id="SSF56042">
    <property type="entry name" value="PurM C-terminal domain-like"/>
    <property type="match status" value="1"/>
</dbReference>
<dbReference type="GO" id="GO:0009030">
    <property type="term" value="F:thiamine-phosphate kinase activity"/>
    <property type="evidence" value="ECO:0007669"/>
    <property type="project" value="UniProtKB-UniRule"/>
</dbReference>
<evidence type="ECO:0000256" key="1">
    <source>
        <dbReference type="ARBA" id="ARBA00022977"/>
    </source>
</evidence>
<feature type="binding site" evidence="2">
    <location>
        <position position="70"/>
    </location>
    <ligand>
        <name>substrate</name>
    </ligand>
</feature>
<feature type="binding site" evidence="2">
    <location>
        <position position="61"/>
    </location>
    <ligand>
        <name>Mg(2+)</name>
        <dbReference type="ChEBI" id="CHEBI:18420"/>
        <label>4</label>
    </ligand>
</feature>
<name>A0A318D6S7_9GAMM</name>
<reference evidence="5 6" key="1">
    <citation type="submission" date="2018-05" db="EMBL/GenBank/DDBJ databases">
        <title>Kangiella spongicola genome sequence.</title>
        <authorList>
            <person name="Maclea K.S."/>
            <person name="Goen A.E."/>
            <person name="Kelley C."/>
            <person name="Underriner A."/>
            <person name="Silverwood T."/>
            <person name="Trachtenberg A.M."/>
        </authorList>
    </citation>
    <scope>NUCLEOTIDE SEQUENCE [LARGE SCALE GENOMIC DNA]</scope>
    <source>
        <strain evidence="5 6">ATCC BAA-2076</strain>
    </source>
</reference>